<accession>A0ABU1UYA2</accession>
<evidence type="ECO:0000313" key="2">
    <source>
        <dbReference type="Proteomes" id="UP001253595"/>
    </source>
</evidence>
<dbReference type="Proteomes" id="UP001253595">
    <property type="component" value="Unassembled WGS sequence"/>
</dbReference>
<evidence type="ECO:0000313" key="1">
    <source>
        <dbReference type="EMBL" id="MDR7090166.1"/>
    </source>
</evidence>
<comment type="caution">
    <text evidence="1">The sequence shown here is derived from an EMBL/GenBank/DDBJ whole genome shotgun (WGS) entry which is preliminary data.</text>
</comment>
<gene>
    <name evidence="1" type="ORF">J2X05_002188</name>
</gene>
<name>A0ABU1UYA2_9GAMM</name>
<dbReference type="EMBL" id="JAVDVX010000003">
    <property type="protein sequence ID" value="MDR7090166.1"/>
    <property type="molecule type" value="Genomic_DNA"/>
</dbReference>
<reference evidence="1 2" key="1">
    <citation type="submission" date="2023-07" db="EMBL/GenBank/DDBJ databases">
        <title>Sorghum-associated microbial communities from plants grown in Nebraska, USA.</title>
        <authorList>
            <person name="Schachtman D."/>
        </authorList>
    </citation>
    <scope>NUCLEOTIDE SEQUENCE [LARGE SCALE GENOMIC DNA]</scope>
    <source>
        <strain evidence="1 2">BE190</strain>
    </source>
</reference>
<organism evidence="1 2">
    <name type="scientific">Cellvibrio fibrivorans</name>
    <dbReference type="NCBI Taxonomy" id="126350"/>
    <lineage>
        <taxon>Bacteria</taxon>
        <taxon>Pseudomonadati</taxon>
        <taxon>Pseudomonadota</taxon>
        <taxon>Gammaproteobacteria</taxon>
        <taxon>Cellvibrionales</taxon>
        <taxon>Cellvibrionaceae</taxon>
        <taxon>Cellvibrio</taxon>
    </lineage>
</organism>
<keyword evidence="2" id="KW-1185">Reference proteome</keyword>
<proteinExistence type="predicted"/>
<sequence>MEYFYRDISLKKQYNHAYSEAKLTLMLEGALQPASQRFKGAS</sequence>
<protein>
    <submittedName>
        <fullName evidence="1">Uncharacterized protein</fullName>
    </submittedName>
</protein>